<dbReference type="Gene3D" id="3.20.20.70">
    <property type="entry name" value="Aldolase class I"/>
    <property type="match status" value="1"/>
</dbReference>
<dbReference type="InterPro" id="IPR013785">
    <property type="entry name" value="Aldolase_TIM"/>
</dbReference>
<keyword evidence="5" id="KW-0479">Metal-binding</keyword>
<name>A0ABW8U547_9GAMM</name>
<dbReference type="InterPro" id="IPR020084">
    <property type="entry name" value="NUDIX_hydrolase_CS"/>
</dbReference>
<evidence type="ECO:0000256" key="7">
    <source>
        <dbReference type="ARBA" id="ARBA00022801"/>
    </source>
</evidence>
<feature type="domain" description="Nudix hydrolase" evidence="17">
    <location>
        <begin position="11"/>
        <end position="147"/>
    </location>
</feature>
<dbReference type="InterPro" id="IPR047127">
    <property type="entry name" value="MutT-like"/>
</dbReference>
<keyword evidence="4" id="KW-0235">DNA replication</keyword>
<evidence type="ECO:0000259" key="17">
    <source>
        <dbReference type="PROSITE" id="PS51462"/>
    </source>
</evidence>
<protein>
    <recommendedName>
        <fullName evidence="13">8-oxo-dGTP diphosphatase</fullName>
        <ecNumber evidence="12">3.6.1.55</ecNumber>
    </recommendedName>
    <alternativeName>
        <fullName evidence="16">7,8-dihydro-8-oxoguanine-triphosphatase</fullName>
    </alternativeName>
    <alternativeName>
        <fullName evidence="15">Mutator protein MutT</fullName>
    </alternativeName>
    <alternativeName>
        <fullName evidence="14">dGTP pyrophosphohydrolase</fullName>
    </alternativeName>
</protein>
<evidence type="ECO:0000313" key="19">
    <source>
        <dbReference type="Proteomes" id="UP001624684"/>
    </source>
</evidence>
<evidence type="ECO:0000256" key="5">
    <source>
        <dbReference type="ARBA" id="ARBA00022723"/>
    </source>
</evidence>
<evidence type="ECO:0000256" key="8">
    <source>
        <dbReference type="ARBA" id="ARBA00022842"/>
    </source>
</evidence>
<dbReference type="Pfam" id="PF00293">
    <property type="entry name" value="NUDIX"/>
    <property type="match status" value="1"/>
</dbReference>
<dbReference type="PANTHER" id="PTHR47707">
    <property type="entry name" value="8-OXO-DGTP DIPHOSPHATASE"/>
    <property type="match status" value="1"/>
</dbReference>
<evidence type="ECO:0000256" key="10">
    <source>
        <dbReference type="ARBA" id="ARBA00035861"/>
    </source>
</evidence>
<dbReference type="InterPro" id="IPR022998">
    <property type="entry name" value="ThiamineP_synth_TenI"/>
</dbReference>
<dbReference type="EC" id="3.6.1.55" evidence="12"/>
<dbReference type="InterPro" id="IPR015797">
    <property type="entry name" value="NUDIX_hydrolase-like_dom_sf"/>
</dbReference>
<dbReference type="SUPFAM" id="SSF51391">
    <property type="entry name" value="Thiamin phosphate synthase"/>
    <property type="match status" value="1"/>
</dbReference>
<evidence type="ECO:0000256" key="3">
    <source>
        <dbReference type="ARBA" id="ARBA00022457"/>
    </source>
</evidence>
<reference evidence="18 19" key="1">
    <citation type="submission" date="2024-11" db="EMBL/GenBank/DDBJ databases">
        <title>First Report of Moraxella oculi in Brazil in an Infectious Bovine Keratoconjunctivitis Outbreak.</title>
        <authorList>
            <person name="Carvalho C.V."/>
            <person name="Domingues R."/>
            <person name="Coutinho C."/>
            <person name="Honorio N.T.B.S."/>
            <person name="Faza D.R.L.R."/>
            <person name="Carvalho W.A."/>
            <person name="Machado A.B.F."/>
            <person name="Martins M.F."/>
            <person name="Gaspar E.B."/>
        </authorList>
    </citation>
    <scope>NUCLEOTIDE SEQUENCE [LARGE SCALE GENOMIC DNA]</scope>
    <source>
        <strain evidence="18 19">2117LE</strain>
    </source>
</reference>
<comment type="cofactor">
    <cofactor evidence="1">
        <name>Mg(2+)</name>
        <dbReference type="ChEBI" id="CHEBI:18420"/>
    </cofactor>
</comment>
<dbReference type="SUPFAM" id="SSF55811">
    <property type="entry name" value="Nudix"/>
    <property type="match status" value="1"/>
</dbReference>
<gene>
    <name evidence="18" type="ORF">ACJHVH_03750</name>
</gene>
<evidence type="ECO:0000256" key="12">
    <source>
        <dbReference type="ARBA" id="ARBA00038905"/>
    </source>
</evidence>
<evidence type="ECO:0000256" key="11">
    <source>
        <dbReference type="ARBA" id="ARBA00036904"/>
    </source>
</evidence>
<dbReference type="PANTHER" id="PTHR47707:SF1">
    <property type="entry name" value="NUDIX HYDROLASE FAMILY PROTEIN"/>
    <property type="match status" value="1"/>
</dbReference>
<evidence type="ECO:0000313" key="18">
    <source>
        <dbReference type="EMBL" id="MFL1732114.1"/>
    </source>
</evidence>
<dbReference type="Proteomes" id="UP001624684">
    <property type="component" value="Unassembled WGS sequence"/>
</dbReference>
<dbReference type="Pfam" id="PF02581">
    <property type="entry name" value="TMP-TENI"/>
    <property type="match status" value="1"/>
</dbReference>
<evidence type="ECO:0000256" key="14">
    <source>
        <dbReference type="ARBA" id="ARBA00041592"/>
    </source>
</evidence>
<sequence>MTKGHSQHKKIIQVAVAVIQYEQDGQVQYLLGTRHAHQHQGGKLEFVGGKIEQHETAKAALIREVREELGLDIGECAIVKMGRIGHDYAEKSVCLHIYQVSLSKAQYLEFQHKTVGSDGQKIGFYDLASVVSQKDDFPDANAPIFTWLSLPKVVVVSHELSFFKNKTDWLDCYKKVPSGSTLLMRTFASTQANAWMMAELDEAVENLKFVISWQDAALGRKNILAVRLTQNELMSLDLKNLCLPNSPIIASCHDDAGIIKVNELAKQHPVMAITLSPVKPTQTHPNAPHLGWESFAKLAFMSNVPVIALGGLSPTDLNIARSYGAVAVAGIRGFI</sequence>
<comment type="catalytic activity">
    <reaction evidence="11">
        <text>8-oxo-GTP + H2O = 8-oxo-GMP + diphosphate + H(+)</text>
        <dbReference type="Rhea" id="RHEA:67616"/>
        <dbReference type="ChEBI" id="CHEBI:15377"/>
        <dbReference type="ChEBI" id="CHEBI:15378"/>
        <dbReference type="ChEBI" id="CHEBI:33019"/>
        <dbReference type="ChEBI" id="CHEBI:143553"/>
        <dbReference type="ChEBI" id="CHEBI:145694"/>
    </reaction>
</comment>
<evidence type="ECO:0000256" key="6">
    <source>
        <dbReference type="ARBA" id="ARBA00022763"/>
    </source>
</evidence>
<keyword evidence="19" id="KW-1185">Reference proteome</keyword>
<dbReference type="InterPro" id="IPR000086">
    <property type="entry name" value="NUDIX_hydrolase_dom"/>
</dbReference>
<dbReference type="InterPro" id="IPR036206">
    <property type="entry name" value="ThiamineP_synth_sf"/>
</dbReference>
<dbReference type="EMBL" id="JBJJXE010000004">
    <property type="protein sequence ID" value="MFL1732114.1"/>
    <property type="molecule type" value="Genomic_DNA"/>
</dbReference>
<comment type="catalytic activity">
    <reaction evidence="10">
        <text>8-oxo-dGTP + H2O = 8-oxo-dGMP + diphosphate + H(+)</text>
        <dbReference type="Rhea" id="RHEA:31575"/>
        <dbReference type="ChEBI" id="CHEBI:15377"/>
        <dbReference type="ChEBI" id="CHEBI:15378"/>
        <dbReference type="ChEBI" id="CHEBI:33019"/>
        <dbReference type="ChEBI" id="CHEBI:63224"/>
        <dbReference type="ChEBI" id="CHEBI:77896"/>
        <dbReference type="EC" id="3.6.1.55"/>
    </reaction>
</comment>
<evidence type="ECO:0000256" key="4">
    <source>
        <dbReference type="ARBA" id="ARBA00022705"/>
    </source>
</evidence>
<evidence type="ECO:0000256" key="16">
    <source>
        <dbReference type="ARBA" id="ARBA00042798"/>
    </source>
</evidence>
<dbReference type="Gene3D" id="3.90.79.10">
    <property type="entry name" value="Nucleoside Triphosphate Pyrophosphohydrolase"/>
    <property type="match status" value="1"/>
</dbReference>
<keyword evidence="3" id="KW-0515">Mutator protein</keyword>
<evidence type="ECO:0000256" key="1">
    <source>
        <dbReference type="ARBA" id="ARBA00001946"/>
    </source>
</evidence>
<evidence type="ECO:0000256" key="9">
    <source>
        <dbReference type="ARBA" id="ARBA00023204"/>
    </source>
</evidence>
<keyword evidence="9" id="KW-0234">DNA repair</keyword>
<comment type="similarity">
    <text evidence="2">Belongs to the Nudix hydrolase family.</text>
</comment>
<comment type="caution">
    <text evidence="18">The sequence shown here is derived from an EMBL/GenBank/DDBJ whole genome shotgun (WGS) entry which is preliminary data.</text>
</comment>
<accession>A0ABW8U547</accession>
<organism evidence="18 19">
    <name type="scientific">Moraxella oculi</name>
    <dbReference type="NCBI Taxonomy" id="2940516"/>
    <lineage>
        <taxon>Bacteria</taxon>
        <taxon>Pseudomonadati</taxon>
        <taxon>Pseudomonadota</taxon>
        <taxon>Gammaproteobacteria</taxon>
        <taxon>Moraxellales</taxon>
        <taxon>Moraxellaceae</taxon>
        <taxon>Moraxella</taxon>
    </lineage>
</organism>
<dbReference type="PROSITE" id="PS51462">
    <property type="entry name" value="NUDIX"/>
    <property type="match status" value="1"/>
</dbReference>
<keyword evidence="7" id="KW-0378">Hydrolase</keyword>
<evidence type="ECO:0000256" key="13">
    <source>
        <dbReference type="ARBA" id="ARBA00040794"/>
    </source>
</evidence>
<proteinExistence type="inferred from homology"/>
<evidence type="ECO:0000256" key="15">
    <source>
        <dbReference type="ARBA" id="ARBA00041979"/>
    </source>
</evidence>
<evidence type="ECO:0000256" key="2">
    <source>
        <dbReference type="ARBA" id="ARBA00005582"/>
    </source>
</evidence>
<dbReference type="PROSITE" id="PS00893">
    <property type="entry name" value="NUDIX_BOX"/>
    <property type="match status" value="1"/>
</dbReference>
<keyword evidence="6" id="KW-0227">DNA damage</keyword>
<dbReference type="RefSeq" id="WP_407068823.1">
    <property type="nucleotide sequence ID" value="NZ_JBJJXE010000004.1"/>
</dbReference>
<keyword evidence="8" id="KW-0460">Magnesium</keyword>